<dbReference type="EMBL" id="DF237115">
    <property type="protein sequence ID" value="GAQ83882.1"/>
    <property type="molecule type" value="Genomic_DNA"/>
</dbReference>
<dbReference type="Gene3D" id="3.10.180.10">
    <property type="entry name" value="2,3-Dihydroxybiphenyl 1,2-Dioxygenase, domain 1"/>
    <property type="match status" value="2"/>
</dbReference>
<feature type="chain" id="PRO_5012056034" description="VOC domain-containing protein" evidence="1">
    <location>
        <begin position="25"/>
        <end position="396"/>
    </location>
</feature>
<dbReference type="InterPro" id="IPR029068">
    <property type="entry name" value="Glyas_Bleomycin-R_OHBP_Dase"/>
</dbReference>
<keyword evidence="1" id="KW-0732">Signal</keyword>
<dbReference type="Pfam" id="PF00903">
    <property type="entry name" value="Glyoxalase"/>
    <property type="match status" value="1"/>
</dbReference>
<dbReference type="InterPro" id="IPR037523">
    <property type="entry name" value="VOC_core"/>
</dbReference>
<evidence type="ECO:0000256" key="1">
    <source>
        <dbReference type="SAM" id="SignalP"/>
    </source>
</evidence>
<dbReference type="AlphaFoldDB" id="A0A1Y1I1P7"/>
<sequence length="396" mass="42447">MWPSMLHQPQLFFAPGTLIQLTSAASVQILSSLNNMGQPPGGALDALNPIALHSEGAMSSQKCLSPRSYNSFRQVLHTLGRAAKCIGLGPTLRKTAHSRLHLSKSARCQGQSGRGVPLRRPACIQGAFSQTPLQSDTMPGRMRQPGEFCWVNMLTPDPPKARAFFSDLLGWTYDELPHSMGHIIVAGGQKIGGLFDSAPGPNNPSGSSPQIGVMVRAVSTDDVSKRVAELGGTVSKPPFDVMENGRMSCCVDPTGGRFDLWQPKKQPLDEVDGTAHGAASWFELLTDDVGKAVGFYTALFGWSAEAKSMPGGFEYTICKLGGEQVAGVMPILQHMQGVKPHWAVYFAVTDVFAAEKKAVELGGKVMMPVMEVEGVGHMGGIESPQGVMFYIIQYAS</sequence>
<name>A0A1Y1I1P7_KLENI</name>
<organism evidence="3 4">
    <name type="scientific">Klebsormidium nitens</name>
    <name type="common">Green alga</name>
    <name type="synonym">Ulothrix nitens</name>
    <dbReference type="NCBI Taxonomy" id="105231"/>
    <lineage>
        <taxon>Eukaryota</taxon>
        <taxon>Viridiplantae</taxon>
        <taxon>Streptophyta</taxon>
        <taxon>Klebsormidiophyceae</taxon>
        <taxon>Klebsormidiales</taxon>
        <taxon>Klebsormidiaceae</taxon>
        <taxon>Klebsormidium</taxon>
    </lineage>
</organism>
<protein>
    <recommendedName>
        <fullName evidence="2">VOC domain-containing protein</fullName>
    </recommendedName>
</protein>
<feature type="signal peptide" evidence="1">
    <location>
        <begin position="1"/>
        <end position="24"/>
    </location>
</feature>
<dbReference type="PROSITE" id="PS51819">
    <property type="entry name" value="VOC"/>
    <property type="match status" value="2"/>
</dbReference>
<evidence type="ECO:0000313" key="3">
    <source>
        <dbReference type="EMBL" id="GAQ83882.1"/>
    </source>
</evidence>
<dbReference type="OMA" id="CWVDLMA"/>
<reference evidence="3 4" key="1">
    <citation type="journal article" date="2014" name="Nat. Commun.">
        <title>Klebsormidium flaccidum genome reveals primary factors for plant terrestrial adaptation.</title>
        <authorList>
            <person name="Hori K."/>
            <person name="Maruyama F."/>
            <person name="Fujisawa T."/>
            <person name="Togashi T."/>
            <person name="Yamamoto N."/>
            <person name="Seo M."/>
            <person name="Sato S."/>
            <person name="Yamada T."/>
            <person name="Mori H."/>
            <person name="Tajima N."/>
            <person name="Moriyama T."/>
            <person name="Ikeuchi M."/>
            <person name="Watanabe M."/>
            <person name="Wada H."/>
            <person name="Kobayashi K."/>
            <person name="Saito M."/>
            <person name="Masuda T."/>
            <person name="Sasaki-Sekimoto Y."/>
            <person name="Mashiguchi K."/>
            <person name="Awai K."/>
            <person name="Shimojima M."/>
            <person name="Masuda S."/>
            <person name="Iwai M."/>
            <person name="Nobusawa T."/>
            <person name="Narise T."/>
            <person name="Kondo S."/>
            <person name="Saito H."/>
            <person name="Sato R."/>
            <person name="Murakawa M."/>
            <person name="Ihara Y."/>
            <person name="Oshima-Yamada Y."/>
            <person name="Ohtaka K."/>
            <person name="Satoh M."/>
            <person name="Sonobe K."/>
            <person name="Ishii M."/>
            <person name="Ohtani R."/>
            <person name="Kanamori-Sato M."/>
            <person name="Honoki R."/>
            <person name="Miyazaki D."/>
            <person name="Mochizuki H."/>
            <person name="Umetsu J."/>
            <person name="Higashi K."/>
            <person name="Shibata D."/>
            <person name="Kamiya Y."/>
            <person name="Sato N."/>
            <person name="Nakamura Y."/>
            <person name="Tabata S."/>
            <person name="Ida S."/>
            <person name="Kurokawa K."/>
            <person name="Ohta H."/>
        </authorList>
    </citation>
    <scope>NUCLEOTIDE SEQUENCE [LARGE SCALE GENOMIC DNA]</scope>
    <source>
        <strain evidence="3 4">NIES-2285</strain>
    </source>
</reference>
<dbReference type="SUPFAM" id="SSF54593">
    <property type="entry name" value="Glyoxalase/Bleomycin resistance protein/Dihydroxybiphenyl dioxygenase"/>
    <property type="match status" value="2"/>
</dbReference>
<dbReference type="PANTHER" id="PTHR33993">
    <property type="entry name" value="GLYOXALASE-RELATED"/>
    <property type="match status" value="1"/>
</dbReference>
<proteinExistence type="predicted"/>
<gene>
    <name evidence="3" type="ORF">KFL_001660170</name>
</gene>
<dbReference type="PANTHER" id="PTHR33993:SF14">
    <property type="entry name" value="GB|AAF24581.1"/>
    <property type="match status" value="1"/>
</dbReference>
<dbReference type="InterPro" id="IPR004360">
    <property type="entry name" value="Glyas_Fos-R_dOase_dom"/>
</dbReference>
<feature type="domain" description="VOC" evidence="2">
    <location>
        <begin position="278"/>
        <end position="394"/>
    </location>
</feature>
<dbReference type="CDD" id="cd07247">
    <property type="entry name" value="SgaA_N_like"/>
    <property type="match status" value="2"/>
</dbReference>
<dbReference type="Proteomes" id="UP000054558">
    <property type="component" value="Unassembled WGS sequence"/>
</dbReference>
<dbReference type="InterPro" id="IPR052164">
    <property type="entry name" value="Anthracycline_SecMetBiosynth"/>
</dbReference>
<dbReference type="Pfam" id="PF22677">
    <property type="entry name" value="Ble-like_N"/>
    <property type="match status" value="1"/>
</dbReference>
<evidence type="ECO:0000313" key="4">
    <source>
        <dbReference type="Proteomes" id="UP000054558"/>
    </source>
</evidence>
<feature type="domain" description="VOC" evidence="2">
    <location>
        <begin position="147"/>
        <end position="263"/>
    </location>
</feature>
<keyword evidence="4" id="KW-1185">Reference proteome</keyword>
<accession>A0A1Y1I1P7</accession>
<dbReference type="InterPro" id="IPR053863">
    <property type="entry name" value="Glyoxy/Ble-like_N"/>
</dbReference>
<evidence type="ECO:0000259" key="2">
    <source>
        <dbReference type="PROSITE" id="PS51819"/>
    </source>
</evidence>